<gene>
    <name evidence="1" type="ORF">RclHR1_07550016</name>
</gene>
<sequence length="129" mass="15238">MNCIKVARLPDLKYKLEGVLLGRTGLEKCYRPSWMNWTWKYKLPTFLDELNLKNIARLFGQTRLENVTGLLRRTELRIVARLLGQTRLKNLPAFLDELDLNFLDEPDLRMLPAFLDEPDLEMLPAFWMN</sequence>
<dbReference type="EMBL" id="BEXD01004154">
    <property type="protein sequence ID" value="GBC07596.1"/>
    <property type="molecule type" value="Genomic_DNA"/>
</dbReference>
<comment type="caution">
    <text evidence="1">The sequence shown here is derived from an EMBL/GenBank/DDBJ whole genome shotgun (WGS) entry which is preliminary data.</text>
</comment>
<dbReference type="Proteomes" id="UP000247702">
    <property type="component" value="Unassembled WGS sequence"/>
</dbReference>
<keyword evidence="2" id="KW-1185">Reference proteome</keyword>
<accession>A0A2Z6RX87</accession>
<dbReference type="AlphaFoldDB" id="A0A2Z6RX87"/>
<evidence type="ECO:0000313" key="1">
    <source>
        <dbReference type="EMBL" id="GBC07596.1"/>
    </source>
</evidence>
<organism evidence="1 2">
    <name type="scientific">Rhizophagus clarus</name>
    <dbReference type="NCBI Taxonomy" id="94130"/>
    <lineage>
        <taxon>Eukaryota</taxon>
        <taxon>Fungi</taxon>
        <taxon>Fungi incertae sedis</taxon>
        <taxon>Mucoromycota</taxon>
        <taxon>Glomeromycotina</taxon>
        <taxon>Glomeromycetes</taxon>
        <taxon>Glomerales</taxon>
        <taxon>Glomeraceae</taxon>
        <taxon>Rhizophagus</taxon>
    </lineage>
</organism>
<name>A0A2Z6RX87_9GLOM</name>
<reference evidence="1 2" key="1">
    <citation type="submission" date="2017-11" db="EMBL/GenBank/DDBJ databases">
        <title>The genome of Rhizophagus clarus HR1 reveals common genetic basis of auxotrophy among arbuscular mycorrhizal fungi.</title>
        <authorList>
            <person name="Kobayashi Y."/>
        </authorList>
    </citation>
    <scope>NUCLEOTIDE SEQUENCE [LARGE SCALE GENOMIC DNA]</scope>
    <source>
        <strain evidence="1 2">HR1</strain>
    </source>
</reference>
<proteinExistence type="predicted"/>
<evidence type="ECO:0000313" key="2">
    <source>
        <dbReference type="Proteomes" id="UP000247702"/>
    </source>
</evidence>
<protein>
    <submittedName>
        <fullName evidence="1">Uncharacterized protein</fullName>
    </submittedName>
</protein>